<comment type="similarity">
    <text evidence="1">Belongs to the sigma-70 factor family. ECF subfamily.</text>
</comment>
<dbReference type="InterPro" id="IPR014327">
    <property type="entry name" value="RNA_pol_sigma70_bacteroid"/>
</dbReference>
<dbReference type="Pfam" id="PF04542">
    <property type="entry name" value="Sigma70_r2"/>
    <property type="match status" value="1"/>
</dbReference>
<evidence type="ECO:0000313" key="7">
    <source>
        <dbReference type="Proteomes" id="UP000198901"/>
    </source>
</evidence>
<protein>
    <submittedName>
        <fullName evidence="6">RNA polymerase sigma-70 factor, ECF subfamily</fullName>
    </submittedName>
</protein>
<dbReference type="PANTHER" id="PTHR43133">
    <property type="entry name" value="RNA POLYMERASE ECF-TYPE SIGMA FACTO"/>
    <property type="match status" value="1"/>
</dbReference>
<dbReference type="Gene3D" id="1.10.1740.10">
    <property type="match status" value="1"/>
</dbReference>
<dbReference type="AlphaFoldDB" id="A0A1G9IWE8"/>
<dbReference type="InterPro" id="IPR013324">
    <property type="entry name" value="RNA_pol_sigma_r3/r4-like"/>
</dbReference>
<evidence type="ECO:0000256" key="3">
    <source>
        <dbReference type="ARBA" id="ARBA00023082"/>
    </source>
</evidence>
<dbReference type="InterPro" id="IPR013249">
    <property type="entry name" value="RNA_pol_sigma70_r4_t2"/>
</dbReference>
<evidence type="ECO:0000256" key="2">
    <source>
        <dbReference type="ARBA" id="ARBA00023015"/>
    </source>
</evidence>
<reference evidence="6 7" key="1">
    <citation type="submission" date="2016-10" db="EMBL/GenBank/DDBJ databases">
        <authorList>
            <person name="de Groot N.N."/>
        </authorList>
    </citation>
    <scope>NUCLEOTIDE SEQUENCE [LARGE SCALE GENOMIC DNA]</scope>
    <source>
        <strain evidence="6 7">DSM 21668</strain>
    </source>
</reference>
<dbReference type="Proteomes" id="UP000198901">
    <property type="component" value="Unassembled WGS sequence"/>
</dbReference>
<dbReference type="Pfam" id="PF08281">
    <property type="entry name" value="Sigma70_r4_2"/>
    <property type="match status" value="1"/>
</dbReference>
<dbReference type="STRING" id="563176.SAMN04488090_0639"/>
<dbReference type="InterPro" id="IPR007627">
    <property type="entry name" value="RNA_pol_sigma70_r2"/>
</dbReference>
<feature type="domain" description="HTH luxR-type" evidence="5">
    <location>
        <begin position="135"/>
        <end position="189"/>
    </location>
</feature>
<dbReference type="CDD" id="cd06171">
    <property type="entry name" value="Sigma70_r4"/>
    <property type="match status" value="1"/>
</dbReference>
<evidence type="ECO:0000256" key="1">
    <source>
        <dbReference type="ARBA" id="ARBA00010641"/>
    </source>
</evidence>
<evidence type="ECO:0000259" key="5">
    <source>
        <dbReference type="SMART" id="SM00421"/>
    </source>
</evidence>
<keyword evidence="3" id="KW-0731">Sigma factor</keyword>
<dbReference type="GO" id="GO:0003677">
    <property type="term" value="F:DNA binding"/>
    <property type="evidence" value="ECO:0007669"/>
    <property type="project" value="InterPro"/>
</dbReference>
<dbReference type="OrthoDB" id="799938at2"/>
<dbReference type="SUPFAM" id="SSF88946">
    <property type="entry name" value="Sigma2 domain of RNA polymerase sigma factors"/>
    <property type="match status" value="1"/>
</dbReference>
<gene>
    <name evidence="6" type="ORF">SAMN04488090_0639</name>
</gene>
<dbReference type="NCBIfam" id="TIGR02937">
    <property type="entry name" value="sigma70-ECF"/>
    <property type="match status" value="1"/>
</dbReference>
<dbReference type="SMART" id="SM00421">
    <property type="entry name" value="HTH_LUXR"/>
    <property type="match status" value="1"/>
</dbReference>
<evidence type="ECO:0000256" key="4">
    <source>
        <dbReference type="ARBA" id="ARBA00023163"/>
    </source>
</evidence>
<evidence type="ECO:0000313" key="6">
    <source>
        <dbReference type="EMBL" id="SDL29164.1"/>
    </source>
</evidence>
<dbReference type="InterPro" id="IPR014284">
    <property type="entry name" value="RNA_pol_sigma-70_dom"/>
</dbReference>
<dbReference type="InterPro" id="IPR000792">
    <property type="entry name" value="Tscrpt_reg_LuxR_C"/>
</dbReference>
<dbReference type="SUPFAM" id="SSF88659">
    <property type="entry name" value="Sigma3 and sigma4 domains of RNA polymerase sigma factors"/>
    <property type="match status" value="1"/>
</dbReference>
<keyword evidence="2" id="KW-0805">Transcription regulation</keyword>
<dbReference type="InterPro" id="IPR036388">
    <property type="entry name" value="WH-like_DNA-bd_sf"/>
</dbReference>
<sequence length="198" mass="22550">MKEGNEPDGIQAGDQALLLRLAAGHEPAFRQVYDRYWKMVYRTAERFLASDILAQDVVQEVFSTIWVHRTEAAAIGNLEAYLKTVAKNKIYSELRKWSRERKNQEAYLGGSEVSVANGDFALLEDENEQRLAEVLELLPPRQREVFLLARQEGLSHEKIAERLNVSAGTVKNHMVRALQSIRQQMAPHLHTLLGVFLP</sequence>
<organism evidence="6 7">
    <name type="scientific">Siphonobacter aquaeclarae</name>
    <dbReference type="NCBI Taxonomy" id="563176"/>
    <lineage>
        <taxon>Bacteria</taxon>
        <taxon>Pseudomonadati</taxon>
        <taxon>Bacteroidota</taxon>
        <taxon>Cytophagia</taxon>
        <taxon>Cytophagales</taxon>
        <taxon>Cytophagaceae</taxon>
        <taxon>Siphonobacter</taxon>
    </lineage>
</organism>
<dbReference type="NCBIfam" id="TIGR02985">
    <property type="entry name" value="Sig70_bacteroi1"/>
    <property type="match status" value="1"/>
</dbReference>
<name>A0A1G9IWE8_9BACT</name>
<dbReference type="RefSeq" id="WP_093197583.1">
    <property type="nucleotide sequence ID" value="NZ_FNGS01000001.1"/>
</dbReference>
<proteinExistence type="inferred from homology"/>
<keyword evidence="7" id="KW-1185">Reference proteome</keyword>
<dbReference type="InterPro" id="IPR039425">
    <property type="entry name" value="RNA_pol_sigma-70-like"/>
</dbReference>
<dbReference type="GO" id="GO:0016987">
    <property type="term" value="F:sigma factor activity"/>
    <property type="evidence" value="ECO:0007669"/>
    <property type="project" value="UniProtKB-KW"/>
</dbReference>
<dbReference type="PANTHER" id="PTHR43133:SF46">
    <property type="entry name" value="RNA POLYMERASE SIGMA-70 FACTOR ECF SUBFAMILY"/>
    <property type="match status" value="1"/>
</dbReference>
<dbReference type="Gene3D" id="1.10.10.10">
    <property type="entry name" value="Winged helix-like DNA-binding domain superfamily/Winged helix DNA-binding domain"/>
    <property type="match status" value="1"/>
</dbReference>
<dbReference type="EMBL" id="FNGS01000001">
    <property type="protein sequence ID" value="SDL29164.1"/>
    <property type="molecule type" value="Genomic_DNA"/>
</dbReference>
<dbReference type="InterPro" id="IPR013325">
    <property type="entry name" value="RNA_pol_sigma_r2"/>
</dbReference>
<keyword evidence="4" id="KW-0804">Transcription</keyword>
<accession>A0A1G9IWE8</accession>
<dbReference type="GO" id="GO:0006352">
    <property type="term" value="P:DNA-templated transcription initiation"/>
    <property type="evidence" value="ECO:0007669"/>
    <property type="project" value="InterPro"/>
</dbReference>